<dbReference type="AlphaFoldDB" id="A0AAE4BL08"/>
<name>A0AAE4BL08_9DEIO</name>
<dbReference type="InterPro" id="IPR046172">
    <property type="entry name" value="DUF6174"/>
</dbReference>
<dbReference type="RefSeq" id="WP_309854858.1">
    <property type="nucleotide sequence ID" value="NZ_JAVDQJ010000005.1"/>
</dbReference>
<keyword evidence="1" id="KW-0732">Signal</keyword>
<evidence type="ECO:0000256" key="1">
    <source>
        <dbReference type="SAM" id="SignalP"/>
    </source>
</evidence>
<comment type="caution">
    <text evidence="2">The sequence shown here is derived from an EMBL/GenBank/DDBJ whole genome shotgun (WGS) entry which is preliminary data.</text>
</comment>
<reference evidence="2" key="1">
    <citation type="submission" date="2023-07" db="EMBL/GenBank/DDBJ databases">
        <title>Sorghum-associated microbial communities from plants grown in Nebraska, USA.</title>
        <authorList>
            <person name="Schachtman D."/>
        </authorList>
    </citation>
    <scope>NUCLEOTIDE SEQUENCE</scope>
    <source>
        <strain evidence="2">BE330</strain>
    </source>
</reference>
<evidence type="ECO:0000313" key="3">
    <source>
        <dbReference type="Proteomes" id="UP001185331"/>
    </source>
</evidence>
<evidence type="ECO:0000313" key="2">
    <source>
        <dbReference type="EMBL" id="MDR6218403.1"/>
    </source>
</evidence>
<sequence>MHLRLAAATLGAGLTLALSLTGPHSSTPPSTHCPATDWAALDRNATQALTRWTASSPTSYTFTHRLMTAHDVITHTVTVQAGQVTQVHDGQDAPVDPSQERSIDALLRDLQDLIRRRGQTPGRSLRCVTVSAAFNPVSGAPVRWSWADTTGGVMDVTIEHEVVDLRLVDAAR</sequence>
<proteinExistence type="predicted"/>
<gene>
    <name evidence="2" type="ORF">J2Y00_001966</name>
</gene>
<dbReference type="EMBL" id="JAVDQK010000004">
    <property type="protein sequence ID" value="MDR6218403.1"/>
    <property type="molecule type" value="Genomic_DNA"/>
</dbReference>
<feature type="signal peptide" evidence="1">
    <location>
        <begin position="1"/>
        <end position="17"/>
    </location>
</feature>
<dbReference type="Pfam" id="PF19671">
    <property type="entry name" value="DUF6174"/>
    <property type="match status" value="1"/>
</dbReference>
<accession>A0AAE4BL08</accession>
<dbReference type="Proteomes" id="UP001185331">
    <property type="component" value="Unassembled WGS sequence"/>
</dbReference>
<organism evidence="2 3">
    <name type="scientific">Deinococcus soli</name>
    <name type="common">ex Cha et al. 2016</name>
    <dbReference type="NCBI Taxonomy" id="1309411"/>
    <lineage>
        <taxon>Bacteria</taxon>
        <taxon>Thermotogati</taxon>
        <taxon>Deinococcota</taxon>
        <taxon>Deinococci</taxon>
        <taxon>Deinococcales</taxon>
        <taxon>Deinococcaceae</taxon>
        <taxon>Deinococcus</taxon>
    </lineage>
</organism>
<feature type="chain" id="PRO_5042050794" evidence="1">
    <location>
        <begin position="18"/>
        <end position="172"/>
    </location>
</feature>
<protein>
    <submittedName>
        <fullName evidence="2">Uncharacterized protein</fullName>
    </submittedName>
</protein>